<organism evidence="1 2">
    <name type="scientific">Armillaria gallica</name>
    <name type="common">Bulbous honey fungus</name>
    <name type="synonym">Armillaria bulbosa</name>
    <dbReference type="NCBI Taxonomy" id="47427"/>
    <lineage>
        <taxon>Eukaryota</taxon>
        <taxon>Fungi</taxon>
        <taxon>Dikarya</taxon>
        <taxon>Basidiomycota</taxon>
        <taxon>Agaricomycotina</taxon>
        <taxon>Agaricomycetes</taxon>
        <taxon>Agaricomycetidae</taxon>
        <taxon>Agaricales</taxon>
        <taxon>Marasmiineae</taxon>
        <taxon>Physalacriaceae</taxon>
        <taxon>Armillaria</taxon>
    </lineage>
</organism>
<accession>A0A2H3DUX1</accession>
<protein>
    <submittedName>
        <fullName evidence="1">Uncharacterized protein</fullName>
    </submittedName>
</protein>
<evidence type="ECO:0000313" key="1">
    <source>
        <dbReference type="EMBL" id="PBK99011.1"/>
    </source>
</evidence>
<sequence>MTVVPYAIFVQQDGVSDYRSIAVIEHYERNGVQSSPKSVLSRRPLFASTEYVVGPPRPCVLHRLGDKQLNSDFLVYATVLVGSRVHKLLCALANLCYELCGRYTDYLCPFPLAAVSITVVKKSSYATLPVPVMAHLHRQTRVAKMRLVGVTRVSFAVRTSLNGAGS</sequence>
<reference evidence="2" key="1">
    <citation type="journal article" date="2017" name="Nat. Ecol. Evol.">
        <title>Genome expansion and lineage-specific genetic innovations in the forest pathogenic fungi Armillaria.</title>
        <authorList>
            <person name="Sipos G."/>
            <person name="Prasanna A.N."/>
            <person name="Walter M.C."/>
            <person name="O'Connor E."/>
            <person name="Balint B."/>
            <person name="Krizsan K."/>
            <person name="Kiss B."/>
            <person name="Hess J."/>
            <person name="Varga T."/>
            <person name="Slot J."/>
            <person name="Riley R."/>
            <person name="Boka B."/>
            <person name="Rigling D."/>
            <person name="Barry K."/>
            <person name="Lee J."/>
            <person name="Mihaltcheva S."/>
            <person name="LaButti K."/>
            <person name="Lipzen A."/>
            <person name="Waldron R."/>
            <person name="Moloney N.M."/>
            <person name="Sperisen C."/>
            <person name="Kredics L."/>
            <person name="Vagvoelgyi C."/>
            <person name="Patrignani A."/>
            <person name="Fitzpatrick D."/>
            <person name="Nagy I."/>
            <person name="Doyle S."/>
            <person name="Anderson J.B."/>
            <person name="Grigoriev I.V."/>
            <person name="Gueldener U."/>
            <person name="Muensterkoetter M."/>
            <person name="Nagy L.G."/>
        </authorList>
    </citation>
    <scope>NUCLEOTIDE SEQUENCE [LARGE SCALE GENOMIC DNA]</scope>
    <source>
        <strain evidence="2">Ar21-2</strain>
    </source>
</reference>
<keyword evidence="2" id="KW-1185">Reference proteome</keyword>
<name>A0A2H3DUX1_ARMGA</name>
<dbReference type="EMBL" id="KZ293647">
    <property type="protein sequence ID" value="PBK99011.1"/>
    <property type="molecule type" value="Genomic_DNA"/>
</dbReference>
<evidence type="ECO:0000313" key="2">
    <source>
        <dbReference type="Proteomes" id="UP000217790"/>
    </source>
</evidence>
<dbReference type="Proteomes" id="UP000217790">
    <property type="component" value="Unassembled WGS sequence"/>
</dbReference>
<dbReference type="AlphaFoldDB" id="A0A2H3DUX1"/>
<gene>
    <name evidence="1" type="ORF">ARMGADRAFT_485726</name>
</gene>
<proteinExistence type="predicted"/>
<dbReference type="InParanoid" id="A0A2H3DUX1"/>